<accession>A0A830F4E2</accession>
<reference evidence="1" key="2">
    <citation type="submission" date="2020-09" db="EMBL/GenBank/DDBJ databases">
        <authorList>
            <person name="Sun Q."/>
            <person name="Ohkuma M."/>
        </authorList>
    </citation>
    <scope>NUCLEOTIDE SEQUENCE</scope>
    <source>
        <strain evidence="1">JCM 19596</strain>
    </source>
</reference>
<comment type="caution">
    <text evidence="1">The sequence shown here is derived from an EMBL/GenBank/DDBJ whole genome shotgun (WGS) entry which is preliminary data.</text>
</comment>
<sequence>MDVAVEVLGSLAARTGVHRIRVGVPEDATVEDVVHALADRCGGHAALGVLDGERLRADTVVVRAAGNNTLTASSRVVTGDTVRFRLAA</sequence>
<evidence type="ECO:0008006" key="3">
    <source>
        <dbReference type="Google" id="ProtNLM"/>
    </source>
</evidence>
<protein>
    <recommendedName>
        <fullName evidence="3">MoaD/ThiS family protein</fullName>
    </recommendedName>
</protein>
<dbReference type="AlphaFoldDB" id="A0A830F4E2"/>
<proteinExistence type="predicted"/>
<evidence type="ECO:0000313" key="2">
    <source>
        <dbReference type="Proteomes" id="UP000607197"/>
    </source>
</evidence>
<name>A0A830F4E2_9EURY</name>
<organism evidence="1 2">
    <name type="scientific">Halocalculus aciditolerans</name>
    <dbReference type="NCBI Taxonomy" id="1383812"/>
    <lineage>
        <taxon>Archaea</taxon>
        <taxon>Methanobacteriati</taxon>
        <taxon>Methanobacteriota</taxon>
        <taxon>Stenosarchaea group</taxon>
        <taxon>Halobacteria</taxon>
        <taxon>Halobacteriales</taxon>
        <taxon>Halobacteriaceae</taxon>
        <taxon>Halocalculus</taxon>
    </lineage>
</organism>
<dbReference type="SUPFAM" id="SSF54285">
    <property type="entry name" value="MoaD/ThiS"/>
    <property type="match status" value="1"/>
</dbReference>
<reference evidence="1" key="1">
    <citation type="journal article" date="2014" name="Int. J. Syst. Evol. Microbiol.">
        <title>Complete genome sequence of Corynebacterium casei LMG S-19264T (=DSM 44701T), isolated from a smear-ripened cheese.</title>
        <authorList>
            <consortium name="US DOE Joint Genome Institute (JGI-PGF)"/>
            <person name="Walter F."/>
            <person name="Albersmeier A."/>
            <person name="Kalinowski J."/>
            <person name="Ruckert C."/>
        </authorList>
    </citation>
    <scope>NUCLEOTIDE SEQUENCE</scope>
    <source>
        <strain evidence="1">JCM 19596</strain>
    </source>
</reference>
<dbReference type="OrthoDB" id="269145at2157"/>
<dbReference type="Proteomes" id="UP000607197">
    <property type="component" value="Unassembled WGS sequence"/>
</dbReference>
<keyword evidence="2" id="KW-1185">Reference proteome</keyword>
<dbReference type="EMBL" id="BMPG01000002">
    <property type="protein sequence ID" value="GGL62408.1"/>
    <property type="molecule type" value="Genomic_DNA"/>
</dbReference>
<evidence type="ECO:0000313" key="1">
    <source>
        <dbReference type="EMBL" id="GGL62408.1"/>
    </source>
</evidence>
<dbReference type="InterPro" id="IPR016155">
    <property type="entry name" value="Mopterin_synth/thiamin_S_b"/>
</dbReference>
<gene>
    <name evidence="1" type="ORF">GCM10009039_20580</name>
</gene>
<dbReference type="Gene3D" id="3.10.20.30">
    <property type="match status" value="1"/>
</dbReference>
<dbReference type="RefSeq" id="WP_188978607.1">
    <property type="nucleotide sequence ID" value="NZ_BMPG01000002.1"/>
</dbReference>
<dbReference type="InterPro" id="IPR012675">
    <property type="entry name" value="Beta-grasp_dom_sf"/>
</dbReference>